<reference evidence="4 5" key="1">
    <citation type="submission" date="2017-12" db="EMBL/GenBank/DDBJ databases">
        <title>Phylogenetic diversity of female urinary microbiome.</title>
        <authorList>
            <person name="Thomas-White K."/>
            <person name="Wolfe A.J."/>
        </authorList>
    </citation>
    <scope>NUCLEOTIDE SEQUENCE [LARGE SCALE GENOMIC DNA]</scope>
    <source>
        <strain evidence="4 5">UMB0402</strain>
    </source>
</reference>
<dbReference type="CDD" id="cd02440">
    <property type="entry name" value="AdoMet_MTases"/>
    <property type="match status" value="1"/>
</dbReference>
<keyword evidence="2 4" id="KW-0808">Transferase</keyword>
<keyword evidence="5" id="KW-1185">Reference proteome</keyword>
<dbReference type="PANTHER" id="PTHR10509">
    <property type="entry name" value="O-METHYLTRANSFERASE-RELATED"/>
    <property type="match status" value="1"/>
</dbReference>
<evidence type="ECO:0000313" key="4">
    <source>
        <dbReference type="EMBL" id="PKY72776.1"/>
    </source>
</evidence>
<evidence type="ECO:0000256" key="2">
    <source>
        <dbReference type="ARBA" id="ARBA00022679"/>
    </source>
</evidence>
<organism evidence="4 5">
    <name type="scientific">Winkia neuii</name>
    <dbReference type="NCBI Taxonomy" id="33007"/>
    <lineage>
        <taxon>Bacteria</taxon>
        <taxon>Bacillati</taxon>
        <taxon>Actinomycetota</taxon>
        <taxon>Actinomycetes</taxon>
        <taxon>Actinomycetales</taxon>
        <taxon>Actinomycetaceae</taxon>
        <taxon>Winkia</taxon>
    </lineage>
</organism>
<dbReference type="GeneID" id="35867831"/>
<dbReference type="SUPFAM" id="SSF53335">
    <property type="entry name" value="S-adenosyl-L-methionine-dependent methyltransferases"/>
    <property type="match status" value="1"/>
</dbReference>
<dbReference type="AlphaFoldDB" id="A0A2I1INS4"/>
<dbReference type="GO" id="GO:0008171">
    <property type="term" value="F:O-methyltransferase activity"/>
    <property type="evidence" value="ECO:0007669"/>
    <property type="project" value="InterPro"/>
</dbReference>
<sequence length="210" mass="22391">MSEKALSWTYAEEIAYQDEVIGASRALGEELGAPAVSRACGGALRAIAGAASARTVLEIGTGTGTSALYLLEGMAKGGVLTSIDIESEYHKAARKLFREAGIPTQHTRLITGRALDVLPRMAHNAYDMVVIDGDVAEVGQYLQHARLLVRPGGVVALVHALWHDQVADPARRDPETVAMREAVKTLLDKDLWITSLLPVGDGLAIAIARK</sequence>
<dbReference type="InterPro" id="IPR050362">
    <property type="entry name" value="Cation-dep_OMT"/>
</dbReference>
<name>A0A2I1INS4_9ACTO</name>
<keyword evidence="1 4" id="KW-0489">Methyltransferase</keyword>
<dbReference type="GO" id="GO:0008757">
    <property type="term" value="F:S-adenosylmethionine-dependent methyltransferase activity"/>
    <property type="evidence" value="ECO:0007669"/>
    <property type="project" value="TreeGrafter"/>
</dbReference>
<dbReference type="InterPro" id="IPR002935">
    <property type="entry name" value="SAM_O-MeTrfase"/>
</dbReference>
<keyword evidence="3" id="KW-0949">S-adenosyl-L-methionine</keyword>
<evidence type="ECO:0000256" key="1">
    <source>
        <dbReference type="ARBA" id="ARBA00022603"/>
    </source>
</evidence>
<dbReference type="Pfam" id="PF01596">
    <property type="entry name" value="Methyltransf_3"/>
    <property type="match status" value="1"/>
</dbReference>
<dbReference type="EMBL" id="PKKO01000002">
    <property type="protein sequence ID" value="PKY72776.1"/>
    <property type="molecule type" value="Genomic_DNA"/>
</dbReference>
<dbReference type="GO" id="GO:0032259">
    <property type="term" value="P:methylation"/>
    <property type="evidence" value="ECO:0007669"/>
    <property type="project" value="UniProtKB-KW"/>
</dbReference>
<dbReference type="Proteomes" id="UP000235122">
    <property type="component" value="Unassembled WGS sequence"/>
</dbReference>
<evidence type="ECO:0000256" key="3">
    <source>
        <dbReference type="ARBA" id="ARBA00022691"/>
    </source>
</evidence>
<dbReference type="PANTHER" id="PTHR10509:SF85">
    <property type="entry name" value="O-METHYLTRANSFERASE RV1220C-RELATED"/>
    <property type="match status" value="1"/>
</dbReference>
<proteinExistence type="predicted"/>
<dbReference type="Gene3D" id="3.40.50.150">
    <property type="entry name" value="Vaccinia Virus protein VP39"/>
    <property type="match status" value="1"/>
</dbReference>
<evidence type="ECO:0000313" key="5">
    <source>
        <dbReference type="Proteomes" id="UP000235122"/>
    </source>
</evidence>
<dbReference type="RefSeq" id="WP_024331005.1">
    <property type="nucleotide sequence ID" value="NZ_JASOXK010000002.1"/>
</dbReference>
<dbReference type="PROSITE" id="PS51682">
    <property type="entry name" value="SAM_OMT_I"/>
    <property type="match status" value="1"/>
</dbReference>
<dbReference type="InterPro" id="IPR029063">
    <property type="entry name" value="SAM-dependent_MTases_sf"/>
</dbReference>
<accession>A0A2I1INS4</accession>
<dbReference type="STRING" id="33007.HMPREF3198_01464"/>
<protein>
    <submittedName>
        <fullName evidence="4">O-methyltransferase</fullName>
    </submittedName>
</protein>
<gene>
    <name evidence="4" type="ORF">CYJ19_03805</name>
</gene>
<comment type="caution">
    <text evidence="4">The sequence shown here is derived from an EMBL/GenBank/DDBJ whole genome shotgun (WGS) entry which is preliminary data.</text>
</comment>